<dbReference type="SUPFAM" id="SSF48576">
    <property type="entry name" value="Terpenoid synthases"/>
    <property type="match status" value="1"/>
</dbReference>
<organism evidence="2 3">
    <name type="scientific">Actinocatenispora sera</name>
    <dbReference type="NCBI Taxonomy" id="390989"/>
    <lineage>
        <taxon>Bacteria</taxon>
        <taxon>Bacillati</taxon>
        <taxon>Actinomycetota</taxon>
        <taxon>Actinomycetes</taxon>
        <taxon>Micromonosporales</taxon>
        <taxon>Micromonosporaceae</taxon>
        <taxon>Actinocatenispora</taxon>
    </lineage>
</organism>
<dbReference type="RefSeq" id="WP_030449806.1">
    <property type="nucleotide sequence ID" value="NZ_AP023354.1"/>
</dbReference>
<gene>
    <name evidence="2" type="ORF">Asera_33990</name>
</gene>
<dbReference type="KEGG" id="aser:Asera_33990"/>
<dbReference type="Gene3D" id="1.10.600.10">
    <property type="entry name" value="Farnesyl Diphosphate Synthase"/>
    <property type="match status" value="1"/>
</dbReference>
<dbReference type="InterPro" id="IPR036188">
    <property type="entry name" value="FAD/NAD-bd_sf"/>
</dbReference>
<evidence type="ECO:0000259" key="1">
    <source>
        <dbReference type="Pfam" id="PF01494"/>
    </source>
</evidence>
<dbReference type="PANTHER" id="PTHR42685:SF22">
    <property type="entry name" value="CONDITIONED MEDIUM FACTOR RECEPTOR 1"/>
    <property type="match status" value="1"/>
</dbReference>
<accession>A0A810L4K8</accession>
<dbReference type="PANTHER" id="PTHR42685">
    <property type="entry name" value="GERANYLGERANYL DIPHOSPHATE REDUCTASE"/>
    <property type="match status" value="1"/>
</dbReference>
<dbReference type="InterPro" id="IPR050407">
    <property type="entry name" value="Geranylgeranyl_reductase"/>
</dbReference>
<dbReference type="SUPFAM" id="SSF51905">
    <property type="entry name" value="FAD/NAD(P)-binding domain"/>
    <property type="match status" value="1"/>
</dbReference>
<sequence length="676" mass="69871">MIADVAVLGAGPAGCVLATVLARAGRSVLLIDHPPAPADHDLYVSGPAEADLSSLDIELAGHHVDAVDLRLRPDSCRRVTGTGGRVMPVGALRATLRTAAIEAGAQPLPGVGTVTGQLDGVHRIRVDGLSVLVSVQARHLVLAVGCAPNGGREGAANSPSGGGQPTGSMVSVRVSGMPDDTDAVLLALAVPTMQQRVPVSVWLLPTGAGAGTLGVACPVPTTRPLDPAQLLAVGRATLTELDARYAGLTDAGKAQAGRLHTGFSRQRLVAANGLLIGAAAGLANPFTGETLGYAVHSARLAAAAIGTHPDDPAAARRHYVQRAAARFLGRFEIARHATRRHHLTWRVLSAAADSDQPFFAKTRRAVLLPSGVTGAVATGADLDPVDASFAMPFLLACDEVLVRTVQTTWPFLAQLATSDGTLGGQQLRPALLFLAGLTASTRVPPSRRATTAAAVELAMLGALAFLWQPGARPSGRGIDWAQTATVLSGDFLLAQASRLIAESAPEVSWAFADWLADLTHLRARGRGPEVALDVYGSLFEFPARIGTYLGGGVASTVRAMQEFGNRYGRAFLHTEDVLAVRGEPTRLDTTWAAMRSGGFTAVPAQVGGVHVSESTLRDDPGLRAAVLARARAAGRREAAAAAAAADLTDETARRLATHSLAALTSPLRHESGTSGT</sequence>
<name>A0A810L4K8_9ACTN</name>
<keyword evidence="3" id="KW-1185">Reference proteome</keyword>
<proteinExistence type="predicted"/>
<dbReference type="InterPro" id="IPR008949">
    <property type="entry name" value="Isoprenoid_synthase_dom_sf"/>
</dbReference>
<reference evidence="2" key="1">
    <citation type="submission" date="2020-08" db="EMBL/GenBank/DDBJ databases">
        <title>Whole genome shotgun sequence of Actinocatenispora sera NBRC 101916.</title>
        <authorList>
            <person name="Komaki H."/>
            <person name="Tamura T."/>
        </authorList>
    </citation>
    <scope>NUCLEOTIDE SEQUENCE</scope>
    <source>
        <strain evidence="2">NBRC 101916</strain>
    </source>
</reference>
<dbReference type="Proteomes" id="UP000680750">
    <property type="component" value="Chromosome"/>
</dbReference>
<protein>
    <recommendedName>
        <fullName evidence="1">FAD-binding domain-containing protein</fullName>
    </recommendedName>
</protein>
<dbReference type="EMBL" id="AP023354">
    <property type="protein sequence ID" value="BCJ29291.1"/>
    <property type="molecule type" value="Genomic_DNA"/>
</dbReference>
<dbReference type="AlphaFoldDB" id="A0A810L4K8"/>
<dbReference type="InterPro" id="IPR002938">
    <property type="entry name" value="FAD-bd"/>
</dbReference>
<dbReference type="Gene3D" id="3.50.50.60">
    <property type="entry name" value="FAD/NAD(P)-binding domain"/>
    <property type="match status" value="1"/>
</dbReference>
<dbReference type="GO" id="GO:0071949">
    <property type="term" value="F:FAD binding"/>
    <property type="evidence" value="ECO:0007669"/>
    <property type="project" value="InterPro"/>
</dbReference>
<dbReference type="Pfam" id="PF01494">
    <property type="entry name" value="FAD_binding_3"/>
    <property type="match status" value="1"/>
</dbReference>
<evidence type="ECO:0000313" key="2">
    <source>
        <dbReference type="EMBL" id="BCJ29291.1"/>
    </source>
</evidence>
<evidence type="ECO:0000313" key="3">
    <source>
        <dbReference type="Proteomes" id="UP000680750"/>
    </source>
</evidence>
<feature type="domain" description="FAD-binding" evidence="1">
    <location>
        <begin position="3"/>
        <end position="33"/>
    </location>
</feature>